<feature type="region of interest" description="Disordered" evidence="1">
    <location>
        <begin position="287"/>
        <end position="311"/>
    </location>
</feature>
<reference evidence="4 5" key="2">
    <citation type="submission" date="2006-07" db="EMBL/GenBank/DDBJ databases">
        <title>Sequencing of the draft genome and assembly of Chlorobium ferroxidans DSM 13031.</title>
        <authorList>
            <consortium name="US DOE Joint Genome Institute (JGI-PGF)"/>
            <person name="Copeland A."/>
            <person name="Lucas S."/>
            <person name="Lapidus A."/>
            <person name="Barry K."/>
            <person name="Glavina del Rio T."/>
            <person name="Dalin E."/>
            <person name="Tice H."/>
            <person name="Bruce D."/>
            <person name="Pitluck S."/>
            <person name="Richardson P."/>
        </authorList>
    </citation>
    <scope>NUCLEOTIDE SEQUENCE [LARGE SCALE GENOMIC DNA]</scope>
    <source>
        <strain evidence="4 5">DSM 13031</strain>
    </source>
</reference>
<dbReference type="Pfam" id="PF13584">
    <property type="entry name" value="BatD"/>
    <property type="match status" value="1"/>
</dbReference>
<dbReference type="RefSeq" id="WP_006367153.1">
    <property type="nucleotide sequence ID" value="NZ_AASE01000026.1"/>
</dbReference>
<reference evidence="4 5" key="1">
    <citation type="submission" date="2006-07" db="EMBL/GenBank/DDBJ databases">
        <title>Annotation of the draft genome assembly of Chlorobium ferroxidans DSM 13031.</title>
        <authorList>
            <consortium name="US DOE Joint Genome Institute (JGI-ORNL)"/>
            <person name="Larimer F."/>
            <person name="Land M."/>
            <person name="Hauser L."/>
        </authorList>
    </citation>
    <scope>NUCLEOTIDE SEQUENCE [LARGE SCALE GENOMIC DNA]</scope>
    <source>
        <strain evidence="4 5">DSM 13031</strain>
    </source>
</reference>
<evidence type="ECO:0000256" key="2">
    <source>
        <dbReference type="SAM" id="Phobius"/>
    </source>
</evidence>
<dbReference type="PANTHER" id="PTHR40940">
    <property type="entry name" value="PROTEIN BATD-RELATED"/>
    <property type="match status" value="1"/>
</dbReference>
<name>Q0YPM3_9CHLB</name>
<evidence type="ECO:0000313" key="5">
    <source>
        <dbReference type="Proteomes" id="UP000004162"/>
    </source>
</evidence>
<protein>
    <recommendedName>
        <fullName evidence="6">BatD</fullName>
    </recommendedName>
</protein>
<comment type="caution">
    <text evidence="4">The sequence shown here is derived from an EMBL/GenBank/DDBJ whole genome shotgun (WGS) entry which is preliminary data.</text>
</comment>
<evidence type="ECO:0000256" key="1">
    <source>
        <dbReference type="SAM" id="MobiDB-lite"/>
    </source>
</evidence>
<keyword evidence="2" id="KW-0812">Transmembrane</keyword>
<dbReference type="InterPro" id="IPR025738">
    <property type="entry name" value="BatD"/>
</dbReference>
<evidence type="ECO:0008006" key="6">
    <source>
        <dbReference type="Google" id="ProtNLM"/>
    </source>
</evidence>
<dbReference type="OrthoDB" id="2079210at2"/>
<dbReference type="EMBL" id="AASE01000026">
    <property type="protein sequence ID" value="EAT58220.1"/>
    <property type="molecule type" value="Genomic_DNA"/>
</dbReference>
<feature type="compositionally biased region" description="Low complexity" evidence="1">
    <location>
        <begin position="291"/>
        <end position="302"/>
    </location>
</feature>
<proteinExistence type="predicted"/>
<gene>
    <name evidence="4" type="ORF">CferDRAFT_0206</name>
</gene>
<evidence type="ECO:0000256" key="3">
    <source>
        <dbReference type="SAM" id="SignalP"/>
    </source>
</evidence>
<keyword evidence="3" id="KW-0732">Signal</keyword>
<feature type="signal peptide" evidence="3">
    <location>
        <begin position="1"/>
        <end position="27"/>
    </location>
</feature>
<sequence length="452" mass="48778">MAGGVDYFRFRAAVLLVTLLCGTAAYGASGDNAANKPFLLSSISNSRPWVGEETMLTYRLYFKDIAPKISNETNPSFQGIWARESVAERYIKSIPVTVHGEPFRSAVLKQFRVAPVQSGPIKISGYSMLCSLPPEPLLNSEKNPAENRIQLRAPDISISARALPEPLPDGFSGAVGTFHLELFADKSTLKAGEPLKLELVLSGTGNLFTLKLPALHLPESFRQSPPDVTTILNKESVETAGSKTLTVTSWPQSPGSFTIPAIRTVVFNPKTAQFITLHSNPVTLSVTKTAEGSGSPSEPMSPRNSDSEYTGTHSGRWKIVAATLLLLAAAALFILRKKQIERQKSGAGVQRGESGTDISQSAANVKQQLFALLREKGIKSPGGLTRKELNSALRENGITKEVIAEVTELLEALDRVLYAPSSNQANPLPESVAAKAESLLQRIKTFDGTPRK</sequence>
<keyword evidence="5" id="KW-1185">Reference proteome</keyword>
<dbReference type="AlphaFoldDB" id="Q0YPM3"/>
<dbReference type="Proteomes" id="UP000004162">
    <property type="component" value="Unassembled WGS sequence"/>
</dbReference>
<evidence type="ECO:0000313" key="4">
    <source>
        <dbReference type="EMBL" id="EAT58220.1"/>
    </source>
</evidence>
<dbReference type="PANTHER" id="PTHR40940:SF2">
    <property type="entry name" value="BATD"/>
    <property type="match status" value="1"/>
</dbReference>
<feature type="chain" id="PRO_5004179249" description="BatD" evidence="3">
    <location>
        <begin position="28"/>
        <end position="452"/>
    </location>
</feature>
<keyword evidence="2" id="KW-1133">Transmembrane helix</keyword>
<feature type="transmembrane region" description="Helical" evidence="2">
    <location>
        <begin position="317"/>
        <end position="335"/>
    </location>
</feature>
<accession>Q0YPM3</accession>
<keyword evidence="2" id="KW-0472">Membrane</keyword>
<organism evidence="4 5">
    <name type="scientific">Chlorobium ferrooxidans DSM 13031</name>
    <dbReference type="NCBI Taxonomy" id="377431"/>
    <lineage>
        <taxon>Bacteria</taxon>
        <taxon>Pseudomonadati</taxon>
        <taxon>Chlorobiota</taxon>
        <taxon>Chlorobiia</taxon>
        <taxon>Chlorobiales</taxon>
        <taxon>Chlorobiaceae</taxon>
        <taxon>Chlorobium/Pelodictyon group</taxon>
        <taxon>Chlorobium</taxon>
    </lineage>
</organism>